<comment type="caution">
    <text evidence="2">The sequence shown here is derived from an EMBL/GenBank/DDBJ whole genome shotgun (WGS) entry which is preliminary data.</text>
</comment>
<sequence>MKKINKKMLGFSLLGFGAIAALGGIAAITASCKTKTKNEIISDILAKKGAQKKYGNSGPIDAYYFARFWNSPFEQLRNLAKGLDEAIDLTKSSTFKPLIDAGKYSKTFAEEAEKQIANLKHDIKMYANSPFWKKLREQKATVGLTSRVGPSDLDVENMNVISIYQPDDNPLLYTSPDFEDLPGLGLKFPVPSERGAELLDSQWSFGAAIVHGSSDAAAKTKVVNDLLDGFGGKFDYLIYVYNDKGAAQSYKGPNGETYRDHLVNNPGFTPLRLIKNSNKNHMVFMGNDGWSSTYGIAGTHWLLQKYSELFGMPKEELEALKAKEKFKINKTPVKLFADEDLMDYKDPKSETVYKVFKEGKSPYKKHRANKTDINYYASSFHVLDQTLSLGIYPNYFSILTISTSDKGKLSSIEYLKELYGADLINKIPTIGTASVPGSEHIRDLSNTHLKFFYNLNINTLGAGFSGWSKSGNILNSKNWGKEYEDLLSSIAFTSRRFREIDRVYPQNEKDQPAGALEGYEEYIAWKNKK</sequence>
<evidence type="ECO:0000256" key="1">
    <source>
        <dbReference type="SAM" id="SignalP"/>
    </source>
</evidence>
<name>A0ABT3BPN7_9BACT</name>
<evidence type="ECO:0000313" key="3">
    <source>
        <dbReference type="Proteomes" id="UP001207252"/>
    </source>
</evidence>
<dbReference type="Proteomes" id="UP001207252">
    <property type="component" value="Unassembled WGS sequence"/>
</dbReference>
<organism evidence="2 3">
    <name type="scientific">Ureaplasma zalophigenitalium</name>
    <dbReference type="NCBI Taxonomy" id="907723"/>
    <lineage>
        <taxon>Bacteria</taxon>
        <taxon>Bacillati</taxon>
        <taxon>Mycoplasmatota</taxon>
        <taxon>Mycoplasmoidales</taxon>
        <taxon>Mycoplasmoidaceae</taxon>
        <taxon>Ureaplasma</taxon>
    </lineage>
</organism>
<evidence type="ECO:0000313" key="2">
    <source>
        <dbReference type="EMBL" id="MCV3754232.1"/>
    </source>
</evidence>
<protein>
    <recommendedName>
        <fullName evidence="4">Lipoprotein</fullName>
    </recommendedName>
</protein>
<dbReference type="RefSeq" id="WP_263818035.1">
    <property type="nucleotide sequence ID" value="NZ_JAOXHJ010000005.1"/>
</dbReference>
<dbReference type="EMBL" id="JAOXHJ010000005">
    <property type="protein sequence ID" value="MCV3754232.1"/>
    <property type="molecule type" value="Genomic_DNA"/>
</dbReference>
<dbReference type="PROSITE" id="PS51257">
    <property type="entry name" value="PROKAR_LIPOPROTEIN"/>
    <property type="match status" value="1"/>
</dbReference>
<feature type="signal peptide" evidence="1">
    <location>
        <begin position="1"/>
        <end position="26"/>
    </location>
</feature>
<accession>A0ABT3BPN7</accession>
<reference evidence="2 3" key="1">
    <citation type="journal article" date="2020" name="Int. J. Syst. Evol. Microbiol.">
        <title>Ureaplasma miroungigenitalium sp. nov. isolated from northern elephant seals (Mirounga angustirostris) and Ureaplasma zalophigenitalium sp. nov. isolated from California sea lions (Zalophus californianus).</title>
        <authorList>
            <person name="Volokhov D.V."/>
            <person name="Gulland F.M."/>
            <person name="Gao Y."/>
            <person name="Chizhikov V.E."/>
        </authorList>
    </citation>
    <scope>NUCLEOTIDE SEQUENCE [LARGE SCALE GENOMIC DNA]</scope>
    <source>
        <strain evidence="2 3">CSL7644-GEN</strain>
    </source>
</reference>
<gene>
    <name evidence="2" type="ORF">OF365_02485</name>
</gene>
<feature type="chain" id="PRO_5046114133" description="Lipoprotein" evidence="1">
    <location>
        <begin position="27"/>
        <end position="529"/>
    </location>
</feature>
<keyword evidence="1" id="KW-0732">Signal</keyword>
<evidence type="ECO:0008006" key="4">
    <source>
        <dbReference type="Google" id="ProtNLM"/>
    </source>
</evidence>
<keyword evidence="3" id="KW-1185">Reference proteome</keyword>
<proteinExistence type="predicted"/>